<dbReference type="EMBL" id="QKWW01000001">
    <property type="protein sequence ID" value="PZT57792.1"/>
    <property type="molecule type" value="Genomic_DNA"/>
</dbReference>
<dbReference type="Proteomes" id="UP000249204">
    <property type="component" value="Unassembled WGS sequence"/>
</dbReference>
<dbReference type="Gene3D" id="2.30.30.40">
    <property type="entry name" value="SH3 Domains"/>
    <property type="match status" value="1"/>
</dbReference>
<accession>A0A2W6NPI2</accession>
<protein>
    <submittedName>
        <fullName evidence="1">SH3 domain-containing protein</fullName>
    </submittedName>
</protein>
<name>A0A2W6NPI2_9BACL</name>
<organism evidence="1 2">
    <name type="scientific">Paenibacillus silvae</name>
    <dbReference type="NCBI Taxonomy" id="1325358"/>
    <lineage>
        <taxon>Bacteria</taxon>
        <taxon>Bacillati</taxon>
        <taxon>Bacillota</taxon>
        <taxon>Bacilli</taxon>
        <taxon>Bacillales</taxon>
        <taxon>Paenibacillaceae</taxon>
        <taxon>Paenibacillus</taxon>
    </lineage>
</organism>
<proteinExistence type="predicted"/>
<dbReference type="AlphaFoldDB" id="A0A2W6NPI2"/>
<evidence type="ECO:0000313" key="2">
    <source>
        <dbReference type="Proteomes" id="UP000249204"/>
    </source>
</evidence>
<comment type="caution">
    <text evidence="1">The sequence shown here is derived from an EMBL/GenBank/DDBJ whole genome shotgun (WGS) entry which is preliminary data.</text>
</comment>
<reference evidence="1 2" key="1">
    <citation type="submission" date="2018-06" db="EMBL/GenBank/DDBJ databases">
        <title>Isolation of heavy metals resistant Paenibacillus silvae NC2 from Gold-Copper mine in ZiJin, China.</title>
        <authorList>
            <person name="Xu J."/>
            <person name="Mazhar H.S."/>
            <person name="Rensing C."/>
        </authorList>
    </citation>
    <scope>NUCLEOTIDE SEQUENCE [LARGE SCALE GENOMIC DNA]</scope>
    <source>
        <strain evidence="1 2">NC2</strain>
    </source>
</reference>
<gene>
    <name evidence="1" type="ORF">DN757_00065</name>
</gene>
<evidence type="ECO:0000313" key="1">
    <source>
        <dbReference type="EMBL" id="PZT57792.1"/>
    </source>
</evidence>
<sequence>MLFIFAFVSFYVPTGKADARLASYSKKVNVWDVKASGLNIRSGPGTTYPVIAQVSQGTDLVEYCPSADCGVTNSGDFTWTRLYYPSASIGYYANAASGWAAFYNNVGNRVFNYHYTAVAKTSRATSMYTSDCSNLSGLIRHFPQENYYLQAFDSELKASPCNPNAWRLQDPQGDSDAEGYFYSGFVNGWNLKAE</sequence>